<dbReference type="EMBL" id="JAIQCJ010001345">
    <property type="protein sequence ID" value="KAJ8790647.1"/>
    <property type="molecule type" value="Genomic_DNA"/>
</dbReference>
<keyword evidence="3" id="KW-1185">Reference proteome</keyword>
<dbReference type="AlphaFoldDB" id="A0AB34HGV9"/>
<comment type="caution">
    <text evidence="2">The sequence shown here is derived from an EMBL/GenBank/DDBJ whole genome shotgun (WGS) entry which is preliminary data.</text>
</comment>
<proteinExistence type="predicted"/>
<feature type="region of interest" description="Disordered" evidence="1">
    <location>
        <begin position="107"/>
        <end position="138"/>
    </location>
</feature>
<protein>
    <submittedName>
        <fullName evidence="2">Uncharacterized protein</fullName>
    </submittedName>
</protein>
<gene>
    <name evidence="2" type="ORF">J1605_021291</name>
</gene>
<dbReference type="Proteomes" id="UP001159641">
    <property type="component" value="Unassembled WGS sequence"/>
</dbReference>
<evidence type="ECO:0000313" key="3">
    <source>
        <dbReference type="Proteomes" id="UP001159641"/>
    </source>
</evidence>
<evidence type="ECO:0000256" key="1">
    <source>
        <dbReference type="SAM" id="MobiDB-lite"/>
    </source>
</evidence>
<reference evidence="2 3" key="1">
    <citation type="submission" date="2022-11" db="EMBL/GenBank/DDBJ databases">
        <title>Whole genome sequence of Eschrichtius robustus ER-17-0199.</title>
        <authorList>
            <person name="Bruniche-Olsen A."/>
            <person name="Black A.N."/>
            <person name="Fields C.J."/>
            <person name="Walden K."/>
            <person name="Dewoody J.A."/>
        </authorList>
    </citation>
    <scope>NUCLEOTIDE SEQUENCE [LARGE SCALE GENOMIC DNA]</scope>
    <source>
        <strain evidence="2">ER-17-0199</strain>
        <tissue evidence="2">Blubber</tissue>
    </source>
</reference>
<feature type="compositionally biased region" description="Polar residues" evidence="1">
    <location>
        <begin position="107"/>
        <end position="134"/>
    </location>
</feature>
<sequence>PCHIEPIMKHQNLGFFSFKMQRSDHLAGQRGSQAWGLTAIPVQAEEFGNNLPVDWELEGGEVVRLLELLGIALEKKRLDTLETRMQGKCTGAMLRIIWRLMSSRSPRLGRSSQQMPGQGSLTHSPGGNCQGQKQDPSHAEHPCALLTMSLGGYHINDIWLQRWTKSHKVSSFP</sequence>
<feature type="non-terminal residue" evidence="2">
    <location>
        <position position="1"/>
    </location>
</feature>
<organism evidence="2 3">
    <name type="scientific">Eschrichtius robustus</name>
    <name type="common">California gray whale</name>
    <name type="synonym">Eschrichtius gibbosus</name>
    <dbReference type="NCBI Taxonomy" id="9764"/>
    <lineage>
        <taxon>Eukaryota</taxon>
        <taxon>Metazoa</taxon>
        <taxon>Chordata</taxon>
        <taxon>Craniata</taxon>
        <taxon>Vertebrata</taxon>
        <taxon>Euteleostomi</taxon>
        <taxon>Mammalia</taxon>
        <taxon>Eutheria</taxon>
        <taxon>Laurasiatheria</taxon>
        <taxon>Artiodactyla</taxon>
        <taxon>Whippomorpha</taxon>
        <taxon>Cetacea</taxon>
        <taxon>Mysticeti</taxon>
        <taxon>Eschrichtiidae</taxon>
        <taxon>Eschrichtius</taxon>
    </lineage>
</organism>
<evidence type="ECO:0000313" key="2">
    <source>
        <dbReference type="EMBL" id="KAJ8790647.1"/>
    </source>
</evidence>
<accession>A0AB34HGV9</accession>
<name>A0AB34HGV9_ESCRO</name>